<dbReference type="RefSeq" id="WP_207464473.1">
    <property type="nucleotide sequence ID" value="NZ_JAFNAW010000001.1"/>
</dbReference>
<organism evidence="1 2">
    <name type="scientific">Paracoccus fontiphilus</name>
    <dbReference type="NCBI Taxonomy" id="1815556"/>
    <lineage>
        <taxon>Bacteria</taxon>
        <taxon>Pseudomonadati</taxon>
        <taxon>Pseudomonadota</taxon>
        <taxon>Alphaproteobacteria</taxon>
        <taxon>Rhodobacterales</taxon>
        <taxon>Paracoccaceae</taxon>
        <taxon>Paracoccus</taxon>
    </lineage>
</organism>
<dbReference type="EMBL" id="JBHRTE010000059">
    <property type="protein sequence ID" value="MFC3169238.1"/>
    <property type="molecule type" value="Genomic_DNA"/>
</dbReference>
<name>A0ABV7II89_9RHOB</name>
<evidence type="ECO:0000313" key="1">
    <source>
        <dbReference type="EMBL" id="MFC3169238.1"/>
    </source>
</evidence>
<protein>
    <submittedName>
        <fullName evidence="1">Uncharacterized protein</fullName>
    </submittedName>
</protein>
<comment type="caution">
    <text evidence="1">The sequence shown here is derived from an EMBL/GenBank/DDBJ whole genome shotgun (WGS) entry which is preliminary data.</text>
</comment>
<gene>
    <name evidence="1" type="ORF">ACFOD7_14390</name>
</gene>
<accession>A0ABV7II89</accession>
<sequence length="64" mass="7508">MTNMKITVVRFPDGSWSHGGSPDDPDYAECDVWVIDDSIPRMAIRKAQARYRRWKVKQIREETP</sequence>
<keyword evidence="2" id="KW-1185">Reference proteome</keyword>
<evidence type="ECO:0000313" key="2">
    <source>
        <dbReference type="Proteomes" id="UP001595557"/>
    </source>
</evidence>
<proteinExistence type="predicted"/>
<dbReference type="Proteomes" id="UP001595557">
    <property type="component" value="Unassembled WGS sequence"/>
</dbReference>
<reference evidence="2" key="1">
    <citation type="journal article" date="2019" name="Int. J. Syst. Evol. Microbiol.">
        <title>The Global Catalogue of Microorganisms (GCM) 10K type strain sequencing project: providing services to taxonomists for standard genome sequencing and annotation.</title>
        <authorList>
            <consortium name="The Broad Institute Genomics Platform"/>
            <consortium name="The Broad Institute Genome Sequencing Center for Infectious Disease"/>
            <person name="Wu L."/>
            <person name="Ma J."/>
        </authorList>
    </citation>
    <scope>NUCLEOTIDE SEQUENCE [LARGE SCALE GENOMIC DNA]</scope>
    <source>
        <strain evidence="2">KCTC 52239</strain>
    </source>
</reference>